<sequence>MEAFLSDIDRSLSSSRRVFEQLERKGISEPQENEWEQLKSQVIQRGTWDCPICLIAVCETELDLNLPDLAINKLDAPCCCHVPTCSTNLV</sequence>
<gene>
    <name evidence="1" type="ORF">CHARACLAT_026519</name>
</gene>
<organism evidence="1 2">
    <name type="scientific">Characodon lateralis</name>
    <dbReference type="NCBI Taxonomy" id="208331"/>
    <lineage>
        <taxon>Eukaryota</taxon>
        <taxon>Metazoa</taxon>
        <taxon>Chordata</taxon>
        <taxon>Craniata</taxon>
        <taxon>Vertebrata</taxon>
        <taxon>Euteleostomi</taxon>
        <taxon>Actinopterygii</taxon>
        <taxon>Neopterygii</taxon>
        <taxon>Teleostei</taxon>
        <taxon>Neoteleostei</taxon>
        <taxon>Acanthomorphata</taxon>
        <taxon>Ovalentaria</taxon>
        <taxon>Atherinomorphae</taxon>
        <taxon>Cyprinodontiformes</taxon>
        <taxon>Goodeidae</taxon>
        <taxon>Characodon</taxon>
    </lineage>
</organism>
<dbReference type="Proteomes" id="UP001352852">
    <property type="component" value="Unassembled WGS sequence"/>
</dbReference>
<accession>A0ABU7EEX2</accession>
<protein>
    <submittedName>
        <fullName evidence="1">Uncharacterized protein</fullName>
    </submittedName>
</protein>
<evidence type="ECO:0000313" key="1">
    <source>
        <dbReference type="EMBL" id="MED6285164.1"/>
    </source>
</evidence>
<proteinExistence type="predicted"/>
<comment type="caution">
    <text evidence="1">The sequence shown here is derived from an EMBL/GenBank/DDBJ whole genome shotgun (WGS) entry which is preliminary data.</text>
</comment>
<dbReference type="EMBL" id="JAHUTJ010052396">
    <property type="protein sequence ID" value="MED6285164.1"/>
    <property type="molecule type" value="Genomic_DNA"/>
</dbReference>
<evidence type="ECO:0000313" key="2">
    <source>
        <dbReference type="Proteomes" id="UP001352852"/>
    </source>
</evidence>
<name>A0ABU7EEX2_9TELE</name>
<keyword evidence="2" id="KW-1185">Reference proteome</keyword>
<reference evidence="1 2" key="1">
    <citation type="submission" date="2021-06" db="EMBL/GenBank/DDBJ databases">
        <authorList>
            <person name="Palmer J.M."/>
        </authorList>
    </citation>
    <scope>NUCLEOTIDE SEQUENCE [LARGE SCALE GENOMIC DNA]</scope>
    <source>
        <strain evidence="1 2">CL_MEX2019</strain>
        <tissue evidence="1">Muscle</tissue>
    </source>
</reference>